<dbReference type="EMBL" id="CM042885">
    <property type="protein sequence ID" value="KAI4366376.1"/>
    <property type="molecule type" value="Genomic_DNA"/>
</dbReference>
<organism evidence="1 2">
    <name type="scientific">Melastoma candidum</name>
    <dbReference type="NCBI Taxonomy" id="119954"/>
    <lineage>
        <taxon>Eukaryota</taxon>
        <taxon>Viridiplantae</taxon>
        <taxon>Streptophyta</taxon>
        <taxon>Embryophyta</taxon>
        <taxon>Tracheophyta</taxon>
        <taxon>Spermatophyta</taxon>
        <taxon>Magnoliopsida</taxon>
        <taxon>eudicotyledons</taxon>
        <taxon>Gunneridae</taxon>
        <taxon>Pentapetalae</taxon>
        <taxon>rosids</taxon>
        <taxon>malvids</taxon>
        <taxon>Myrtales</taxon>
        <taxon>Melastomataceae</taxon>
        <taxon>Melastomatoideae</taxon>
        <taxon>Melastomateae</taxon>
        <taxon>Melastoma</taxon>
    </lineage>
</organism>
<accession>A0ACB9QIR2</accession>
<proteinExistence type="predicted"/>
<evidence type="ECO:0000313" key="1">
    <source>
        <dbReference type="EMBL" id="KAI4366376.1"/>
    </source>
</evidence>
<dbReference type="Proteomes" id="UP001057402">
    <property type="component" value="Chromosome 6"/>
</dbReference>
<gene>
    <name evidence="1" type="ORF">MLD38_022262</name>
</gene>
<sequence>MAYTQIGSVQFWYYLGADGRVCSEVLLLLIVGRQGVEVLTIDNAHVMLLFSTAWYLYIWSESLFVEKLALGKWLHESGIYWVSKLHLPCSSPQRSSCYLLNASYGVRLELLCQG</sequence>
<protein>
    <submittedName>
        <fullName evidence="1">Uncharacterized protein</fullName>
    </submittedName>
</protein>
<keyword evidence="2" id="KW-1185">Reference proteome</keyword>
<reference evidence="2" key="1">
    <citation type="journal article" date="2023" name="Front. Plant Sci.">
        <title>Chromosomal-level genome assembly of Melastoma candidum provides insights into trichome evolution.</title>
        <authorList>
            <person name="Zhong Y."/>
            <person name="Wu W."/>
            <person name="Sun C."/>
            <person name="Zou P."/>
            <person name="Liu Y."/>
            <person name="Dai S."/>
            <person name="Zhou R."/>
        </authorList>
    </citation>
    <scope>NUCLEOTIDE SEQUENCE [LARGE SCALE GENOMIC DNA]</scope>
</reference>
<name>A0ACB9QIR2_9MYRT</name>
<evidence type="ECO:0000313" key="2">
    <source>
        <dbReference type="Proteomes" id="UP001057402"/>
    </source>
</evidence>
<comment type="caution">
    <text evidence="1">The sequence shown here is derived from an EMBL/GenBank/DDBJ whole genome shotgun (WGS) entry which is preliminary data.</text>
</comment>